<gene>
    <name evidence="1" type="ORF">S03H2_48583</name>
</gene>
<name>X1H5Y0_9ZZZZ</name>
<reference evidence="1" key="1">
    <citation type="journal article" date="2014" name="Front. Microbiol.">
        <title>High frequency of phylogenetically diverse reductive dehalogenase-homologous genes in deep subseafloor sedimentary metagenomes.</title>
        <authorList>
            <person name="Kawai M."/>
            <person name="Futagami T."/>
            <person name="Toyoda A."/>
            <person name="Takaki Y."/>
            <person name="Nishi S."/>
            <person name="Hori S."/>
            <person name="Arai W."/>
            <person name="Tsubouchi T."/>
            <person name="Morono Y."/>
            <person name="Uchiyama I."/>
            <person name="Ito T."/>
            <person name="Fujiyama A."/>
            <person name="Inagaki F."/>
            <person name="Takami H."/>
        </authorList>
    </citation>
    <scope>NUCLEOTIDE SEQUENCE</scope>
    <source>
        <strain evidence="1">Expedition CK06-06</strain>
    </source>
</reference>
<sequence length="49" mass="5880">RHSEYELAVVRWSLEKLAELPLEQREIEPEDYDGFHPERYPPTVEVVKV</sequence>
<accession>X1H5Y0</accession>
<evidence type="ECO:0000313" key="1">
    <source>
        <dbReference type="EMBL" id="GAH65571.1"/>
    </source>
</evidence>
<dbReference type="EMBL" id="BARU01030644">
    <property type="protein sequence ID" value="GAH65571.1"/>
    <property type="molecule type" value="Genomic_DNA"/>
</dbReference>
<proteinExistence type="predicted"/>
<protein>
    <submittedName>
        <fullName evidence="1">Uncharacterized protein</fullName>
    </submittedName>
</protein>
<comment type="caution">
    <text evidence="1">The sequence shown here is derived from an EMBL/GenBank/DDBJ whole genome shotgun (WGS) entry which is preliminary data.</text>
</comment>
<dbReference type="AlphaFoldDB" id="X1H5Y0"/>
<feature type="non-terminal residue" evidence="1">
    <location>
        <position position="1"/>
    </location>
</feature>
<organism evidence="1">
    <name type="scientific">marine sediment metagenome</name>
    <dbReference type="NCBI Taxonomy" id="412755"/>
    <lineage>
        <taxon>unclassified sequences</taxon>
        <taxon>metagenomes</taxon>
        <taxon>ecological metagenomes</taxon>
    </lineage>
</organism>